<dbReference type="EMBL" id="JAVHNQ010000010">
    <property type="protein sequence ID" value="KAK6337834.1"/>
    <property type="molecule type" value="Genomic_DNA"/>
</dbReference>
<comment type="caution">
    <text evidence="2">The sequence shown here is derived from an EMBL/GenBank/DDBJ whole genome shotgun (WGS) entry which is preliminary data.</text>
</comment>
<reference evidence="2 3" key="1">
    <citation type="submission" date="2019-10" db="EMBL/GenBank/DDBJ databases">
        <authorList>
            <person name="Palmer J.M."/>
        </authorList>
    </citation>
    <scope>NUCLEOTIDE SEQUENCE [LARGE SCALE GENOMIC DNA]</scope>
    <source>
        <strain evidence="2 3">TWF696</strain>
    </source>
</reference>
<protein>
    <recommendedName>
        <fullName evidence="1">Aminoglycoside phosphotransferase domain-containing protein</fullName>
    </recommendedName>
</protein>
<sequence length="386" mass="42703">MANTRSSKLEMLKSTDQVLAYLSSVSDASFPDGFRRPKSVTELTTGIGNGVHRLILNTSPPTTQHEAAAQTPSTAILKHSTPYVFQIDGQTVVWDLWPFELYALRDVPNTEFVKTPKVYWVDESNRVMITEDAGPKSKTLKNLLLGETIPGPAAFAKIGEELGKYLSKLHTWGHSTEALSKYENKDARVIASWRTCGRLEEVLSKEYPNLSQDIKEKVKIYCDEEKSKALNGNTTVIMGDFWAGNVLVNLTEAGELESLYIVDWEMIRPADAATEISQMVAEVWEAGEFSSSPDAKSAAKHLNLSLCSEYGRNMGPLPKDMLREVMLGGGAHVAVWVSIGFAEQGNEVTFKKARDSAMQIIEKALGEDTQLRAHEAQDWGFSVLGR</sequence>
<evidence type="ECO:0000313" key="2">
    <source>
        <dbReference type="EMBL" id="KAK6337834.1"/>
    </source>
</evidence>
<dbReference type="Gene3D" id="3.90.1200.10">
    <property type="match status" value="1"/>
</dbReference>
<dbReference type="Proteomes" id="UP001375240">
    <property type="component" value="Unassembled WGS sequence"/>
</dbReference>
<dbReference type="SUPFAM" id="SSF56112">
    <property type="entry name" value="Protein kinase-like (PK-like)"/>
    <property type="match status" value="1"/>
</dbReference>
<gene>
    <name evidence="2" type="ORF">TWF696_001313</name>
</gene>
<name>A0AAV9UAM7_9PEZI</name>
<organism evidence="2 3">
    <name type="scientific">Orbilia brochopaga</name>
    <dbReference type="NCBI Taxonomy" id="3140254"/>
    <lineage>
        <taxon>Eukaryota</taxon>
        <taxon>Fungi</taxon>
        <taxon>Dikarya</taxon>
        <taxon>Ascomycota</taxon>
        <taxon>Pezizomycotina</taxon>
        <taxon>Orbiliomycetes</taxon>
        <taxon>Orbiliales</taxon>
        <taxon>Orbiliaceae</taxon>
        <taxon>Orbilia</taxon>
    </lineage>
</organism>
<feature type="domain" description="Aminoglycoside phosphotransferase" evidence="1">
    <location>
        <begin position="110"/>
        <end position="285"/>
    </location>
</feature>
<dbReference type="InterPro" id="IPR011009">
    <property type="entry name" value="Kinase-like_dom_sf"/>
</dbReference>
<evidence type="ECO:0000259" key="1">
    <source>
        <dbReference type="Pfam" id="PF01636"/>
    </source>
</evidence>
<dbReference type="InterPro" id="IPR002575">
    <property type="entry name" value="Aminoglycoside_PTrfase"/>
</dbReference>
<proteinExistence type="predicted"/>
<accession>A0AAV9UAM7</accession>
<keyword evidence="3" id="KW-1185">Reference proteome</keyword>
<evidence type="ECO:0000313" key="3">
    <source>
        <dbReference type="Proteomes" id="UP001375240"/>
    </source>
</evidence>
<dbReference type="AlphaFoldDB" id="A0AAV9UAM7"/>
<dbReference type="Pfam" id="PF01636">
    <property type="entry name" value="APH"/>
    <property type="match status" value="1"/>
</dbReference>